<evidence type="ECO:0000256" key="2">
    <source>
        <dbReference type="SAM" id="Phobius"/>
    </source>
</evidence>
<dbReference type="Proteomes" id="UP000023152">
    <property type="component" value="Unassembled WGS sequence"/>
</dbReference>
<proteinExistence type="predicted"/>
<evidence type="ECO:0000313" key="4">
    <source>
        <dbReference type="Proteomes" id="UP000023152"/>
    </source>
</evidence>
<keyword evidence="4" id="KW-1185">Reference proteome</keyword>
<keyword evidence="2" id="KW-1133">Transmembrane helix</keyword>
<gene>
    <name evidence="3" type="ORF">RFI_15276</name>
</gene>
<dbReference type="AlphaFoldDB" id="X6N7Q8"/>
<feature type="transmembrane region" description="Helical" evidence="2">
    <location>
        <begin position="364"/>
        <end position="387"/>
    </location>
</feature>
<sequence>MTCDCTDGNIFCQDYKCAKDCFYWDLEKYSIEIQNDSYCCTDCERLIRSNSTTKAIESSEDIWRLGLVVPCADFDNCAECLAENVCIWMGDRCSADCLYLNTREMTTTTTTTTTRSASQSNDTFKRNESTGRDATPESPYSKMCKHCCWGYRITTTEELQIDSINDFEGTVIADVNDASGSVTNTNGIYHFILLISIIIHLYIYTYIYTYMYTYTYICIYIFFFSNSQCPNTLVVYMQLKGCNADTLRSYENLLGYSIGESLNMSYNSHLIEFFIIENVANDAKVEVRFTITLTPQAETHVPQLLSNDTFVTRLDHAVRSHFSIVSPNIAVLDVMCLRDDCYYFENTKKTKTKHWYIDISSQNFITVFISFSLLTVLFVMLCFKYPIACWLRAHAIICPCTIYFPSTLARREFMEQMTEHRRRLERVERRRILLHQINQEINTEMDNSDAEDVEAEQSLIRDDCDGDGDGNTFNHDIGVIEEGDENLEEN</sequence>
<keyword evidence="2" id="KW-0812">Transmembrane</keyword>
<feature type="transmembrane region" description="Helical" evidence="2">
    <location>
        <begin position="188"/>
        <end position="207"/>
    </location>
</feature>
<evidence type="ECO:0000256" key="1">
    <source>
        <dbReference type="SAM" id="MobiDB-lite"/>
    </source>
</evidence>
<accession>X6N7Q8</accession>
<name>X6N7Q8_RETFI</name>
<feature type="compositionally biased region" description="Basic and acidic residues" evidence="1">
    <location>
        <begin position="123"/>
        <end position="135"/>
    </location>
</feature>
<keyword evidence="2" id="KW-0472">Membrane</keyword>
<reference evidence="3 4" key="1">
    <citation type="journal article" date="2013" name="Curr. Biol.">
        <title>The Genome of the Foraminiferan Reticulomyxa filosa.</title>
        <authorList>
            <person name="Glockner G."/>
            <person name="Hulsmann N."/>
            <person name="Schleicher M."/>
            <person name="Noegel A.A."/>
            <person name="Eichinger L."/>
            <person name="Gallinger C."/>
            <person name="Pawlowski J."/>
            <person name="Sierra R."/>
            <person name="Euteneuer U."/>
            <person name="Pillet L."/>
            <person name="Moustafa A."/>
            <person name="Platzer M."/>
            <person name="Groth M."/>
            <person name="Szafranski K."/>
            <person name="Schliwa M."/>
        </authorList>
    </citation>
    <scope>NUCLEOTIDE SEQUENCE [LARGE SCALE GENOMIC DNA]</scope>
</reference>
<protein>
    <submittedName>
        <fullName evidence="3">Uncharacterized protein</fullName>
    </submittedName>
</protein>
<feature type="region of interest" description="Disordered" evidence="1">
    <location>
        <begin position="110"/>
        <end position="139"/>
    </location>
</feature>
<evidence type="ECO:0000313" key="3">
    <source>
        <dbReference type="EMBL" id="ETO21928.1"/>
    </source>
</evidence>
<organism evidence="3 4">
    <name type="scientific">Reticulomyxa filosa</name>
    <dbReference type="NCBI Taxonomy" id="46433"/>
    <lineage>
        <taxon>Eukaryota</taxon>
        <taxon>Sar</taxon>
        <taxon>Rhizaria</taxon>
        <taxon>Retaria</taxon>
        <taxon>Foraminifera</taxon>
        <taxon>Monothalamids</taxon>
        <taxon>Reticulomyxidae</taxon>
        <taxon>Reticulomyxa</taxon>
    </lineage>
</organism>
<dbReference type="EMBL" id="ASPP01011183">
    <property type="protein sequence ID" value="ETO21928.1"/>
    <property type="molecule type" value="Genomic_DNA"/>
</dbReference>
<comment type="caution">
    <text evidence="3">The sequence shown here is derived from an EMBL/GenBank/DDBJ whole genome shotgun (WGS) entry which is preliminary data.</text>
</comment>